<dbReference type="OrthoDB" id="5596648at2759"/>
<gene>
    <name evidence="1" type="ORF">H4R18_000737</name>
</gene>
<name>A0A9W8LL84_9FUNG</name>
<evidence type="ECO:0000313" key="2">
    <source>
        <dbReference type="Proteomes" id="UP001140217"/>
    </source>
</evidence>
<keyword evidence="2" id="KW-1185">Reference proteome</keyword>
<dbReference type="AlphaFoldDB" id="A0A9W8LL84"/>
<dbReference type="EMBL" id="JANBUL010000016">
    <property type="protein sequence ID" value="KAJ2785029.1"/>
    <property type="molecule type" value="Genomic_DNA"/>
</dbReference>
<organism evidence="1 2">
    <name type="scientific">Coemansia javaensis</name>
    <dbReference type="NCBI Taxonomy" id="2761396"/>
    <lineage>
        <taxon>Eukaryota</taxon>
        <taxon>Fungi</taxon>
        <taxon>Fungi incertae sedis</taxon>
        <taxon>Zoopagomycota</taxon>
        <taxon>Kickxellomycotina</taxon>
        <taxon>Kickxellomycetes</taxon>
        <taxon>Kickxellales</taxon>
        <taxon>Kickxellaceae</taxon>
        <taxon>Coemansia</taxon>
    </lineage>
</organism>
<comment type="caution">
    <text evidence="1">The sequence shown here is derived from an EMBL/GenBank/DDBJ whole genome shotgun (WGS) entry which is preliminary data.</text>
</comment>
<dbReference type="Proteomes" id="UP001140217">
    <property type="component" value="Unassembled WGS sequence"/>
</dbReference>
<protein>
    <submittedName>
        <fullName evidence="1">Uncharacterized protein</fullName>
    </submittedName>
</protein>
<evidence type="ECO:0000313" key="1">
    <source>
        <dbReference type="EMBL" id="KAJ2785029.1"/>
    </source>
</evidence>
<proteinExistence type="predicted"/>
<accession>A0A9W8LL84</accession>
<sequence>MGCRRCRGWEESECCLSQQAACDCECHAKCDCAFCHAVVLKARTSSGPVPECTLRRKSTTSRITTALRLDSRASTSAAPTAVDGMAAGRPSTELRASTDNHRSLLALRWSRRSSALKPLRMFA</sequence>
<reference evidence="1" key="1">
    <citation type="submission" date="2022-07" db="EMBL/GenBank/DDBJ databases">
        <title>Phylogenomic reconstructions and comparative analyses of Kickxellomycotina fungi.</title>
        <authorList>
            <person name="Reynolds N.K."/>
            <person name="Stajich J.E."/>
            <person name="Barry K."/>
            <person name="Grigoriev I.V."/>
            <person name="Crous P."/>
            <person name="Smith M.E."/>
        </authorList>
    </citation>
    <scope>NUCLEOTIDE SEQUENCE</scope>
    <source>
        <strain evidence="1">NBRC 105414</strain>
    </source>
</reference>